<dbReference type="Gene3D" id="3.20.20.70">
    <property type="entry name" value="Aldolase class I"/>
    <property type="match status" value="1"/>
</dbReference>
<dbReference type="RefSeq" id="WP_201630936.1">
    <property type="nucleotide sequence ID" value="NZ_CP068046.1"/>
</dbReference>
<organism evidence="2 3">
    <name type="scientific">Devosia rhizoryzae</name>
    <dbReference type="NCBI Taxonomy" id="2774137"/>
    <lineage>
        <taxon>Bacteria</taxon>
        <taxon>Pseudomonadati</taxon>
        <taxon>Pseudomonadota</taxon>
        <taxon>Alphaproteobacteria</taxon>
        <taxon>Hyphomicrobiales</taxon>
        <taxon>Devosiaceae</taxon>
        <taxon>Devosia</taxon>
    </lineage>
</organism>
<keyword evidence="3" id="KW-1185">Reference proteome</keyword>
<reference evidence="2 3" key="1">
    <citation type="submission" date="2021-01" db="EMBL/GenBank/DDBJ databases">
        <title>Genome seq and assembly of Devosia sp. LEGU1.</title>
        <authorList>
            <person name="Chhetri G."/>
        </authorList>
    </citation>
    <scope>NUCLEOTIDE SEQUENCE [LARGE SCALE GENOMIC DNA]</scope>
    <source>
        <strain evidence="2 3">LEGU1</strain>
    </source>
</reference>
<gene>
    <name evidence="2" type="ORF">JI748_12005</name>
</gene>
<dbReference type="PANTHER" id="PTHR22893">
    <property type="entry name" value="NADH OXIDOREDUCTASE-RELATED"/>
    <property type="match status" value="1"/>
</dbReference>
<proteinExistence type="predicted"/>
<sequence>MIAPLLTSFSIGALNFPNRVVMAPMTRRRAAYGKLPTALMAQYYAQRASAGLIISESIEVDPLSGLQGPTRPGLFNEKQRDAWLLVTRAVHEAGGRIFAQLSHMGRAAHASQLEPGGRVIAPSAIAASGQIYTAKGPVPYETPAELDTTDIATLVQQYALAAALAQEAEFDGVELHGANGYLIDQFLRDASNQRIDHYGGSAANRARFLLEIFDAVSQVWPRSQIGVRVSPTNTFQGMGDSDPVAHFTAIAQLLSARAPAYLHVVEPPVQPEGVPYVAGAIRANFTGPLILAGKFGLATGNAAIETGRADLVAFGESFLANPDLPQRFLSGAALNEPDKATFYTSGEAGYTDYPFAQG</sequence>
<name>A0ABX7C2M6_9HYPH</name>
<accession>A0ABX7C2M6</accession>
<dbReference type="PANTHER" id="PTHR22893:SF98">
    <property type="entry name" value="OXIDOREDUCTASE"/>
    <property type="match status" value="1"/>
</dbReference>
<dbReference type="InterPro" id="IPR001155">
    <property type="entry name" value="OxRdtase_FMN_N"/>
</dbReference>
<dbReference type="EMBL" id="CP068046">
    <property type="protein sequence ID" value="QQR38494.1"/>
    <property type="molecule type" value="Genomic_DNA"/>
</dbReference>
<evidence type="ECO:0000313" key="2">
    <source>
        <dbReference type="EMBL" id="QQR38494.1"/>
    </source>
</evidence>
<dbReference type="SUPFAM" id="SSF51395">
    <property type="entry name" value="FMN-linked oxidoreductases"/>
    <property type="match status" value="1"/>
</dbReference>
<dbReference type="Pfam" id="PF00724">
    <property type="entry name" value="Oxidored_FMN"/>
    <property type="match status" value="1"/>
</dbReference>
<protein>
    <submittedName>
        <fullName evidence="2">Alkene reductase</fullName>
    </submittedName>
</protein>
<feature type="domain" description="NADH:flavin oxidoreductase/NADH oxidase N-terminal" evidence="1">
    <location>
        <begin position="7"/>
        <end position="333"/>
    </location>
</feature>
<dbReference type="CDD" id="cd02933">
    <property type="entry name" value="OYE_like_FMN"/>
    <property type="match status" value="1"/>
</dbReference>
<dbReference type="Proteomes" id="UP000595857">
    <property type="component" value="Chromosome"/>
</dbReference>
<evidence type="ECO:0000259" key="1">
    <source>
        <dbReference type="Pfam" id="PF00724"/>
    </source>
</evidence>
<dbReference type="InterPro" id="IPR045247">
    <property type="entry name" value="Oye-like"/>
</dbReference>
<dbReference type="InterPro" id="IPR013785">
    <property type="entry name" value="Aldolase_TIM"/>
</dbReference>
<evidence type="ECO:0000313" key="3">
    <source>
        <dbReference type="Proteomes" id="UP000595857"/>
    </source>
</evidence>